<accession>S5LTW5</accession>
<sequence>MTKWHGDYLEKINTYLIDKKFNLNDNVAKKLSKSIMLAKIQITGFQINFDSLNYVYPLNDFYVYISFAINNEEENIYQKESKFFNSVLNNAILGITEFQKVFGIKALDYKNSQSGGTFKNSILNMSGTSTYFQNSVDNLWNKFEAMEEGSDDSQNLNNSLSLNDTTTTSFSKYKDKILNTGKQRDFIFQINDSGNSSGTYENVIKPQNNSDYKYDFIQDNKMNSILSIKKKMAYMLQAKIIHMKIRTCL</sequence>
<protein>
    <submittedName>
        <fullName evidence="1">Uncharacterized protein</fullName>
    </submittedName>
</protein>
<dbReference type="AlphaFoldDB" id="S5LTW5"/>
<dbReference type="KEGG" id="stai:STAIW_v1c05320"/>
<reference evidence="1 2" key="1">
    <citation type="journal article" date="2013" name="Genome Biol. Evol.">
        <title>Comparison of metabolic capacities and inference of gene content evolution in mosquito-associated Spiroplasma diminutum and S. taiwanense.</title>
        <authorList>
            <person name="Lo W.S."/>
            <person name="Ku C."/>
            <person name="Chen L.L."/>
            <person name="Chang T.H."/>
            <person name="Kuo C.H."/>
        </authorList>
    </citation>
    <scope>NUCLEOTIDE SEQUENCE [LARGE SCALE GENOMIC DNA]</scope>
    <source>
        <strain evidence="1">CT-1</strain>
    </source>
</reference>
<dbReference type="PATRIC" id="fig|1276220.3.peg.542"/>
<evidence type="ECO:0000313" key="2">
    <source>
        <dbReference type="Proteomes" id="UP000014984"/>
    </source>
</evidence>
<dbReference type="STRING" id="1276220.STAIW_v1c05320"/>
<gene>
    <name evidence="1" type="ORF">STAIW_v1c05320</name>
</gene>
<proteinExistence type="predicted"/>
<dbReference type="Proteomes" id="UP000014984">
    <property type="component" value="Chromosome"/>
</dbReference>
<dbReference type="RefSeq" id="WP_020834298.1">
    <property type="nucleotide sequence ID" value="NC_021846.1"/>
</dbReference>
<organism evidence="1 2">
    <name type="scientific">Spiroplasma taiwanense CT-1</name>
    <dbReference type="NCBI Taxonomy" id="1276220"/>
    <lineage>
        <taxon>Bacteria</taxon>
        <taxon>Bacillati</taxon>
        <taxon>Mycoplasmatota</taxon>
        <taxon>Mollicutes</taxon>
        <taxon>Entomoplasmatales</taxon>
        <taxon>Spiroplasmataceae</taxon>
        <taxon>Spiroplasma</taxon>
    </lineage>
</organism>
<name>S5LTW5_9MOLU</name>
<keyword evidence="2" id="KW-1185">Reference proteome</keyword>
<dbReference type="HOGENOM" id="CLU_1115227_0_0_14"/>
<dbReference type="EMBL" id="CP005074">
    <property type="protein sequence ID" value="AGR41159.1"/>
    <property type="molecule type" value="Genomic_DNA"/>
</dbReference>
<evidence type="ECO:0000313" key="1">
    <source>
        <dbReference type="EMBL" id="AGR41159.1"/>
    </source>
</evidence>